<gene>
    <name evidence="1" type="ORF">THIOM_003652</name>
</gene>
<reference evidence="1 2" key="1">
    <citation type="submission" date="2016-05" db="EMBL/GenBank/DDBJ databases">
        <title>Single-cell genome of chain-forming Candidatus Thiomargarita nelsonii and comparison to other large sulfur-oxidizing bacteria.</title>
        <authorList>
            <person name="Winkel M."/>
            <person name="Salman V."/>
            <person name="Woyke T."/>
            <person name="Schulz-Vogt H."/>
            <person name="Richter M."/>
            <person name="Flood B."/>
            <person name="Bailey J."/>
            <person name="Amann R."/>
            <person name="Mussmann M."/>
        </authorList>
    </citation>
    <scope>NUCLEOTIDE SEQUENCE [LARGE SCALE GENOMIC DNA]</scope>
    <source>
        <strain evidence="1 2">THI036</strain>
    </source>
</reference>
<evidence type="ECO:0000313" key="1">
    <source>
        <dbReference type="EMBL" id="OAD20629.1"/>
    </source>
</evidence>
<keyword evidence="2" id="KW-1185">Reference proteome</keyword>
<accession>A0A176RY47</accession>
<evidence type="ECO:0000313" key="2">
    <source>
        <dbReference type="Proteomes" id="UP000076962"/>
    </source>
</evidence>
<proteinExistence type="predicted"/>
<sequence>MSNIDASPPDNGLDFGNVVKTGYIQQTKDEGKFDTSQITYSLFDLSQLALFSKKFEQFAIEFKELLKKKEFLNYQTLSRGIIRAPGYPLIEAGRLRSLRSVSDNQAIRIDLYNILQTVGPDLAGLSQTATELLKMLDQIIVDYETNDKVQKIHPQAGRLSIDINITNTAHLDVLPKAYRELNEGL</sequence>
<dbReference type="AlphaFoldDB" id="A0A176RY47"/>
<protein>
    <submittedName>
        <fullName evidence="1">Clostripain</fullName>
    </submittedName>
</protein>
<dbReference type="EMBL" id="LUTY01002224">
    <property type="protein sequence ID" value="OAD20629.1"/>
    <property type="molecule type" value="Genomic_DNA"/>
</dbReference>
<name>A0A176RY47_9GAMM</name>
<feature type="non-terminal residue" evidence="1">
    <location>
        <position position="185"/>
    </location>
</feature>
<dbReference type="Proteomes" id="UP000076962">
    <property type="component" value="Unassembled WGS sequence"/>
</dbReference>
<organism evidence="1 2">
    <name type="scientific">Candidatus Thiomargarita nelsonii</name>
    <dbReference type="NCBI Taxonomy" id="1003181"/>
    <lineage>
        <taxon>Bacteria</taxon>
        <taxon>Pseudomonadati</taxon>
        <taxon>Pseudomonadota</taxon>
        <taxon>Gammaproteobacteria</taxon>
        <taxon>Thiotrichales</taxon>
        <taxon>Thiotrichaceae</taxon>
        <taxon>Thiomargarita</taxon>
    </lineage>
</organism>
<comment type="caution">
    <text evidence="1">The sequence shown here is derived from an EMBL/GenBank/DDBJ whole genome shotgun (WGS) entry which is preliminary data.</text>
</comment>